<dbReference type="SUPFAM" id="SSF51735">
    <property type="entry name" value="NAD(P)-binding Rossmann-fold domains"/>
    <property type="match status" value="1"/>
</dbReference>
<dbReference type="SMART" id="SM00829">
    <property type="entry name" value="PKS_ER"/>
    <property type="match status" value="1"/>
</dbReference>
<organism evidence="2 3">
    <name type="scientific">Synaphobranchus kaupii</name>
    <name type="common">Kaup's arrowtooth eel</name>
    <dbReference type="NCBI Taxonomy" id="118154"/>
    <lineage>
        <taxon>Eukaryota</taxon>
        <taxon>Metazoa</taxon>
        <taxon>Chordata</taxon>
        <taxon>Craniata</taxon>
        <taxon>Vertebrata</taxon>
        <taxon>Euteleostomi</taxon>
        <taxon>Actinopterygii</taxon>
        <taxon>Neopterygii</taxon>
        <taxon>Teleostei</taxon>
        <taxon>Anguilliformes</taxon>
        <taxon>Synaphobranchidae</taxon>
        <taxon>Synaphobranchus</taxon>
    </lineage>
</organism>
<dbReference type="InterPro" id="IPR013154">
    <property type="entry name" value="ADH-like_N"/>
</dbReference>
<dbReference type="Pfam" id="PF08240">
    <property type="entry name" value="ADH_N"/>
    <property type="match status" value="1"/>
</dbReference>
<accession>A0A9Q1IU39</accession>
<dbReference type="OrthoDB" id="9930022at2759"/>
<dbReference type="InterPro" id="IPR042633">
    <property type="entry name" value="CRYZL1"/>
</dbReference>
<dbReference type="GO" id="GO:0016491">
    <property type="term" value="F:oxidoreductase activity"/>
    <property type="evidence" value="ECO:0007669"/>
    <property type="project" value="InterPro"/>
</dbReference>
<dbReference type="InterPro" id="IPR011032">
    <property type="entry name" value="GroES-like_sf"/>
</dbReference>
<comment type="caution">
    <text evidence="2">The sequence shown here is derived from an EMBL/GenBank/DDBJ whole genome shotgun (WGS) entry which is preliminary data.</text>
</comment>
<evidence type="ECO:0000259" key="1">
    <source>
        <dbReference type="SMART" id="SM00829"/>
    </source>
</evidence>
<evidence type="ECO:0000313" key="2">
    <source>
        <dbReference type="EMBL" id="KAJ8352479.1"/>
    </source>
</evidence>
<protein>
    <recommendedName>
        <fullName evidence="1">Enoyl reductase (ER) domain-containing protein</fullName>
    </recommendedName>
</protein>
<dbReference type="CDD" id="cd05195">
    <property type="entry name" value="enoyl_red"/>
    <property type="match status" value="1"/>
</dbReference>
<proteinExistence type="predicted"/>
<dbReference type="EMBL" id="JAINUF010000008">
    <property type="protein sequence ID" value="KAJ8352479.1"/>
    <property type="molecule type" value="Genomic_DNA"/>
</dbReference>
<dbReference type="Proteomes" id="UP001152622">
    <property type="component" value="Chromosome 8"/>
</dbReference>
<dbReference type="PANTHER" id="PTHR44461">
    <property type="entry name" value="QUINONE OXIDOREDUCTASE-LIKE PROTEIN 1"/>
    <property type="match status" value="1"/>
</dbReference>
<dbReference type="PANTHER" id="PTHR44461:SF1">
    <property type="entry name" value="QUINONE OXIDOREDUCTASE-LIKE PROTEIN 1"/>
    <property type="match status" value="1"/>
</dbReference>
<dbReference type="InterPro" id="IPR020843">
    <property type="entry name" value="ER"/>
</dbReference>
<dbReference type="SUPFAM" id="SSF50129">
    <property type="entry name" value="GroES-like"/>
    <property type="match status" value="1"/>
</dbReference>
<gene>
    <name evidence="2" type="ORF">SKAU_G00239550</name>
</gene>
<dbReference type="AlphaFoldDB" id="A0A9Q1IU39"/>
<dbReference type="Gene3D" id="3.90.180.10">
    <property type="entry name" value="Medium-chain alcohol dehydrogenases, catalytic domain"/>
    <property type="match status" value="1"/>
</dbReference>
<dbReference type="InterPro" id="IPR036291">
    <property type="entry name" value="NAD(P)-bd_dom_sf"/>
</dbReference>
<reference evidence="2" key="1">
    <citation type="journal article" date="2023" name="Science">
        <title>Genome structures resolve the early diversification of teleost fishes.</title>
        <authorList>
            <person name="Parey E."/>
            <person name="Louis A."/>
            <person name="Montfort J."/>
            <person name="Bouchez O."/>
            <person name="Roques C."/>
            <person name="Iampietro C."/>
            <person name="Lluch J."/>
            <person name="Castinel A."/>
            <person name="Donnadieu C."/>
            <person name="Desvignes T."/>
            <person name="Floi Bucao C."/>
            <person name="Jouanno E."/>
            <person name="Wen M."/>
            <person name="Mejri S."/>
            <person name="Dirks R."/>
            <person name="Jansen H."/>
            <person name="Henkel C."/>
            <person name="Chen W.J."/>
            <person name="Zahm M."/>
            <person name="Cabau C."/>
            <person name="Klopp C."/>
            <person name="Thompson A.W."/>
            <person name="Robinson-Rechavi M."/>
            <person name="Braasch I."/>
            <person name="Lecointre G."/>
            <person name="Bobe J."/>
            <person name="Postlethwait J.H."/>
            <person name="Berthelot C."/>
            <person name="Roest Crollius H."/>
            <person name="Guiguen Y."/>
        </authorList>
    </citation>
    <scope>NUCLEOTIDE SEQUENCE</scope>
    <source>
        <strain evidence="2">WJC10195</strain>
    </source>
</reference>
<name>A0A9Q1IU39_SYNKA</name>
<sequence length="460" mass="50471">MATRVSALAGADGIGRHTSSSITEGTSKHARSSFLLKKEKCKRKIKGNDLQFQGRLSGSAVIRTKRGSQVHVLRVLYCSQSLWRSLLRCSEVGTFYCHYRSADRGKGRPGSAHSMKGLYCKSSGSSGDVRFFIQETDLPGTLGNHQVKVQVKACALSPLDTKLLEDLQLQRDLVPVGREIAGIVLQVGPKVTFFQPDDEVVGILPLDAEVSGLCDVALIHEHRLVQKPEKVSWVEAAGSIQDGVRAYTALHTLARMAAGHTLLLLDGASPFGVLAIQLAHYHGVKVLACALSHEDQLFLEQLRPHVARVISESDGKVDLVESCLEETGGLGVDIVVDCGVRLYDEEPNYRRPLPHKHDLITLLGVGGHWITSEDNLQLDPPDSRSLFLKGASLSFLNEEVWGASRACQGRYLHIMKDVVEKLSSGTLRPQLEDPVPFQKATVSMEMVQQKKVRKKVVIQL</sequence>
<keyword evidence="3" id="KW-1185">Reference proteome</keyword>
<evidence type="ECO:0000313" key="3">
    <source>
        <dbReference type="Proteomes" id="UP001152622"/>
    </source>
</evidence>
<feature type="domain" description="Enoyl reductase (ER)" evidence="1">
    <location>
        <begin position="124"/>
        <end position="458"/>
    </location>
</feature>